<evidence type="ECO:0000313" key="3">
    <source>
        <dbReference type="Proteomes" id="UP001556367"/>
    </source>
</evidence>
<feature type="region of interest" description="Disordered" evidence="1">
    <location>
        <begin position="1"/>
        <end position="30"/>
    </location>
</feature>
<dbReference type="EMBL" id="JASNQZ010000011">
    <property type="protein sequence ID" value="KAL0950604.1"/>
    <property type="molecule type" value="Genomic_DNA"/>
</dbReference>
<proteinExistence type="predicted"/>
<reference evidence="3" key="1">
    <citation type="submission" date="2024-06" db="EMBL/GenBank/DDBJ databases">
        <title>Multi-omics analyses provide insights into the biosynthesis of the anticancer antibiotic pleurotin in Hohenbuehelia grisea.</title>
        <authorList>
            <person name="Weaver J.A."/>
            <person name="Alberti F."/>
        </authorList>
    </citation>
    <scope>NUCLEOTIDE SEQUENCE [LARGE SCALE GENOMIC DNA]</scope>
    <source>
        <strain evidence="3">T-177</strain>
    </source>
</reference>
<evidence type="ECO:0000256" key="1">
    <source>
        <dbReference type="SAM" id="MobiDB-lite"/>
    </source>
</evidence>
<dbReference type="Proteomes" id="UP001556367">
    <property type="component" value="Unassembled WGS sequence"/>
</dbReference>
<organism evidence="2 3">
    <name type="scientific">Hohenbuehelia grisea</name>
    <dbReference type="NCBI Taxonomy" id="104357"/>
    <lineage>
        <taxon>Eukaryota</taxon>
        <taxon>Fungi</taxon>
        <taxon>Dikarya</taxon>
        <taxon>Basidiomycota</taxon>
        <taxon>Agaricomycotina</taxon>
        <taxon>Agaricomycetes</taxon>
        <taxon>Agaricomycetidae</taxon>
        <taxon>Agaricales</taxon>
        <taxon>Pleurotineae</taxon>
        <taxon>Pleurotaceae</taxon>
        <taxon>Hohenbuehelia</taxon>
    </lineage>
</organism>
<gene>
    <name evidence="2" type="ORF">HGRIS_007396</name>
</gene>
<sequence>MSVCQASTMTASPKTSSLAATQAGGTPSFSSEDLARRQVRYMNIGAEEAQYVSLDASRRDRVYKELVANDPCILDLNGLMKSPAAKNPDAYLEAVDATLDSVPITYEDHMMRAFYAGAATMVFQEFKVRPIKRTNPEVYKPISKRVNQLHTEFIHNYLSPKYGLGLPLVPSTVENVLNPLKPNEVLPSSRSMTIKDIQDIIAAPHKSLEIKFMLLRNNSGDECKWEVTSFTQDRKSGVSFEVLFEGSKETIRMDVDEMRNLLEDSQVLR</sequence>
<comment type="caution">
    <text evidence="2">The sequence shown here is derived from an EMBL/GenBank/DDBJ whole genome shotgun (WGS) entry which is preliminary data.</text>
</comment>
<protein>
    <submittedName>
        <fullName evidence="2">Uncharacterized protein</fullName>
    </submittedName>
</protein>
<keyword evidence="3" id="KW-1185">Reference proteome</keyword>
<evidence type="ECO:0000313" key="2">
    <source>
        <dbReference type="EMBL" id="KAL0950604.1"/>
    </source>
</evidence>
<name>A0ABR3J4N3_9AGAR</name>
<accession>A0ABR3J4N3</accession>